<feature type="transmembrane region" description="Helical" evidence="6">
    <location>
        <begin position="107"/>
        <end position="131"/>
    </location>
</feature>
<proteinExistence type="predicted"/>
<evidence type="ECO:0000256" key="4">
    <source>
        <dbReference type="ARBA" id="ARBA00022989"/>
    </source>
</evidence>
<accession>A0A4R1B9X1</accession>
<dbReference type="NCBIfam" id="TIGR02454">
    <property type="entry name" value="ECF_T_CbiQ"/>
    <property type="match status" value="1"/>
</dbReference>
<dbReference type="Pfam" id="PF02361">
    <property type="entry name" value="CbiQ"/>
    <property type="match status" value="1"/>
</dbReference>
<organism evidence="7 8">
    <name type="scientific">Rubrobacter taiwanensis</name>
    <dbReference type="NCBI Taxonomy" id="185139"/>
    <lineage>
        <taxon>Bacteria</taxon>
        <taxon>Bacillati</taxon>
        <taxon>Actinomycetota</taxon>
        <taxon>Rubrobacteria</taxon>
        <taxon>Rubrobacterales</taxon>
        <taxon>Rubrobacteraceae</taxon>
        <taxon>Rubrobacter</taxon>
    </lineage>
</organism>
<dbReference type="GO" id="GO:0006824">
    <property type="term" value="P:cobalt ion transport"/>
    <property type="evidence" value="ECO:0007669"/>
    <property type="project" value="InterPro"/>
</dbReference>
<dbReference type="InterPro" id="IPR012809">
    <property type="entry name" value="ECF_CbiQ"/>
</dbReference>
<comment type="caution">
    <text evidence="7">The sequence shown here is derived from an EMBL/GenBank/DDBJ whole genome shotgun (WGS) entry which is preliminary data.</text>
</comment>
<dbReference type="Proteomes" id="UP000295244">
    <property type="component" value="Unassembled WGS sequence"/>
</dbReference>
<feature type="transmembrane region" description="Helical" evidence="6">
    <location>
        <begin position="73"/>
        <end position="95"/>
    </location>
</feature>
<protein>
    <submittedName>
        <fullName evidence="7">Cobalt ECF transporter T component CbiQ</fullName>
    </submittedName>
</protein>
<dbReference type="CDD" id="cd16914">
    <property type="entry name" value="EcfT"/>
    <property type="match status" value="1"/>
</dbReference>
<evidence type="ECO:0000256" key="3">
    <source>
        <dbReference type="ARBA" id="ARBA00022692"/>
    </source>
</evidence>
<dbReference type="OrthoDB" id="4533at2"/>
<reference evidence="7 8" key="1">
    <citation type="submission" date="2019-03" db="EMBL/GenBank/DDBJ databases">
        <title>Whole genome sequence of a novel Rubrobacter taiwanensis strain, isolated from Yellowstone National Park.</title>
        <authorList>
            <person name="Freed S."/>
            <person name="Ramaley R.F."/>
            <person name="Kyndt J.A."/>
        </authorList>
    </citation>
    <scope>NUCLEOTIDE SEQUENCE [LARGE SCALE GENOMIC DNA]</scope>
    <source>
        <strain evidence="7 8">Yellowstone</strain>
    </source>
</reference>
<keyword evidence="3 6" id="KW-0812">Transmembrane</keyword>
<evidence type="ECO:0000256" key="6">
    <source>
        <dbReference type="SAM" id="Phobius"/>
    </source>
</evidence>
<dbReference type="InterPro" id="IPR003339">
    <property type="entry name" value="ABC/ECF_trnsptr_transmembrane"/>
</dbReference>
<name>A0A4R1B9X1_9ACTN</name>
<keyword evidence="5 6" id="KW-0472">Membrane</keyword>
<dbReference type="EMBL" id="SKBU01000038">
    <property type="protein sequence ID" value="TCJ13707.1"/>
    <property type="molecule type" value="Genomic_DNA"/>
</dbReference>
<feature type="transmembrane region" description="Helical" evidence="6">
    <location>
        <begin position="43"/>
        <end position="61"/>
    </location>
</feature>
<evidence type="ECO:0000256" key="1">
    <source>
        <dbReference type="ARBA" id="ARBA00004651"/>
    </source>
</evidence>
<dbReference type="AlphaFoldDB" id="A0A4R1B9X1"/>
<dbReference type="PANTHER" id="PTHR34857">
    <property type="entry name" value="SLL0384 PROTEIN"/>
    <property type="match status" value="1"/>
</dbReference>
<sequence length="253" mass="27791">MKTSLDGYSHLDSPLHRWEPRLKLIGLLALISAFAFVRELYLLPAMLAAALALLLLSRLPVRFVLRRLRYPGIFILALAVILPLFSGETVLLSAGPLALHQEGLLEFLVIAARFAAILAVGIVLFGTAPLLTNIRALRSLGLPSLLTDMMLFTYRYLHELATDLRAMQTAMRLRGFRAVKPDARSLGGLASLSGSLLVRSYERSEHVYRAMTLRGYGREPRAPEDRQITPRDTAALLCTLTAAAAFVAAEVAL</sequence>
<evidence type="ECO:0000313" key="8">
    <source>
        <dbReference type="Proteomes" id="UP000295244"/>
    </source>
</evidence>
<gene>
    <name evidence="7" type="primary">cbiQ</name>
    <name evidence="7" type="ORF">E0L93_14950</name>
</gene>
<evidence type="ECO:0000313" key="7">
    <source>
        <dbReference type="EMBL" id="TCJ13707.1"/>
    </source>
</evidence>
<keyword evidence="2" id="KW-1003">Cell membrane</keyword>
<dbReference type="InterPro" id="IPR051611">
    <property type="entry name" value="ECF_transporter_component"/>
</dbReference>
<dbReference type="PANTHER" id="PTHR34857:SF2">
    <property type="entry name" value="SLL0384 PROTEIN"/>
    <property type="match status" value="1"/>
</dbReference>
<dbReference type="RefSeq" id="WP_132692875.1">
    <property type="nucleotide sequence ID" value="NZ_SKBU01000038.1"/>
</dbReference>
<keyword evidence="8" id="KW-1185">Reference proteome</keyword>
<keyword evidence="4 6" id="KW-1133">Transmembrane helix</keyword>
<comment type="subcellular location">
    <subcellularLocation>
        <location evidence="1">Cell membrane</location>
        <topology evidence="1">Multi-pass membrane protein</topology>
    </subcellularLocation>
</comment>
<evidence type="ECO:0000256" key="5">
    <source>
        <dbReference type="ARBA" id="ARBA00023136"/>
    </source>
</evidence>
<evidence type="ECO:0000256" key="2">
    <source>
        <dbReference type="ARBA" id="ARBA00022475"/>
    </source>
</evidence>
<dbReference type="GO" id="GO:0043190">
    <property type="term" value="C:ATP-binding cassette (ABC) transporter complex"/>
    <property type="evidence" value="ECO:0007669"/>
    <property type="project" value="InterPro"/>
</dbReference>